<keyword evidence="10" id="KW-0067">ATP-binding</keyword>
<dbReference type="Proteomes" id="UP001272987">
    <property type="component" value="Unassembled WGS sequence"/>
</dbReference>
<dbReference type="AlphaFoldDB" id="A0AAP6B7T3"/>
<keyword evidence="3" id="KW-0597">Phosphoprotein</keyword>
<evidence type="ECO:0000256" key="1">
    <source>
        <dbReference type="ARBA" id="ARBA00000085"/>
    </source>
</evidence>
<keyword evidence="8" id="KW-0812">Transmembrane</keyword>
<keyword evidence="12" id="KW-1185">Reference proteome</keyword>
<proteinExistence type="predicted"/>
<dbReference type="InterPro" id="IPR003594">
    <property type="entry name" value="HATPase_dom"/>
</dbReference>
<keyword evidence="5" id="KW-0418">Kinase</keyword>
<dbReference type="EMBL" id="JARAWP010000020">
    <property type="protein sequence ID" value="MDX3022271.1"/>
    <property type="molecule type" value="Genomic_DNA"/>
</dbReference>
<dbReference type="GO" id="GO:0000160">
    <property type="term" value="P:phosphorelay signal transduction system"/>
    <property type="evidence" value="ECO:0007669"/>
    <property type="project" value="TreeGrafter"/>
</dbReference>
<keyword evidence="8" id="KW-1133">Transmembrane helix</keyword>
<dbReference type="InterPro" id="IPR050428">
    <property type="entry name" value="TCS_sensor_his_kinase"/>
</dbReference>
<dbReference type="GO" id="GO:0005886">
    <property type="term" value="C:plasma membrane"/>
    <property type="evidence" value="ECO:0007669"/>
    <property type="project" value="TreeGrafter"/>
</dbReference>
<dbReference type="GeneID" id="69807425"/>
<evidence type="ECO:0000256" key="3">
    <source>
        <dbReference type="ARBA" id="ARBA00022553"/>
    </source>
</evidence>
<evidence type="ECO:0000313" key="13">
    <source>
        <dbReference type="Proteomes" id="UP001282288"/>
    </source>
</evidence>
<comment type="catalytic activity">
    <reaction evidence="1">
        <text>ATP + protein L-histidine = ADP + protein N-phospho-L-histidine.</text>
        <dbReference type="EC" id="2.7.13.3"/>
    </reaction>
</comment>
<accession>A0AAP6B7T3</accession>
<evidence type="ECO:0000256" key="2">
    <source>
        <dbReference type="ARBA" id="ARBA00012438"/>
    </source>
</evidence>
<dbReference type="SUPFAM" id="SSF55874">
    <property type="entry name" value="ATPase domain of HSP90 chaperone/DNA topoisomerase II/histidine kinase"/>
    <property type="match status" value="1"/>
</dbReference>
<protein>
    <recommendedName>
        <fullName evidence="2">histidine kinase</fullName>
        <ecNumber evidence="2">2.7.13.3</ecNumber>
    </recommendedName>
</protein>
<gene>
    <name evidence="10" type="ORF">PV399_08515</name>
    <name evidence="11" type="ORF">PV666_30955</name>
</gene>
<evidence type="ECO:0000256" key="7">
    <source>
        <dbReference type="SAM" id="MobiDB-lite"/>
    </source>
</evidence>
<evidence type="ECO:0000256" key="6">
    <source>
        <dbReference type="SAM" id="Coils"/>
    </source>
</evidence>
<reference evidence="10 12" key="1">
    <citation type="journal article" date="2023" name="Microb. Genom.">
        <title>Mesoterricola silvestris gen. nov., sp. nov., Mesoterricola sediminis sp. nov., Geothrix oryzae sp. nov., Geothrix edaphica sp. nov., Geothrix rubra sp. nov., and Geothrix limicola sp. nov., six novel members of Acidobacteriota isolated from soils.</title>
        <authorList>
            <person name="Weisberg A.J."/>
            <person name="Pearce E."/>
            <person name="Kramer C.G."/>
            <person name="Chang J.H."/>
            <person name="Clarke C.R."/>
        </authorList>
    </citation>
    <scope>NUCLEOTIDE SEQUENCE</scope>
    <source>
        <strain evidence="11 12">NB05-1H</strain>
        <strain evidence="10">NRRL_B-16521</strain>
    </source>
</reference>
<keyword evidence="10" id="KW-0547">Nucleotide-binding</keyword>
<dbReference type="PANTHER" id="PTHR45436">
    <property type="entry name" value="SENSOR HISTIDINE KINASE YKOH"/>
    <property type="match status" value="1"/>
</dbReference>
<dbReference type="EC" id="2.7.13.3" evidence="2"/>
<dbReference type="Gene3D" id="3.30.565.10">
    <property type="entry name" value="Histidine kinase-like ATPase, C-terminal domain"/>
    <property type="match status" value="1"/>
</dbReference>
<dbReference type="Pfam" id="PF02518">
    <property type="entry name" value="HATPase_c"/>
    <property type="match status" value="1"/>
</dbReference>
<organism evidence="10 13">
    <name type="scientific">Streptomyces acidiscabies</name>
    <dbReference type="NCBI Taxonomy" id="42234"/>
    <lineage>
        <taxon>Bacteria</taxon>
        <taxon>Bacillati</taxon>
        <taxon>Actinomycetota</taxon>
        <taxon>Actinomycetes</taxon>
        <taxon>Kitasatosporales</taxon>
        <taxon>Streptomycetaceae</taxon>
        <taxon>Streptomyces</taxon>
    </lineage>
</organism>
<dbReference type="EMBL" id="JARAWC010000005">
    <property type="protein sequence ID" value="MDX2959759.1"/>
    <property type="molecule type" value="Genomic_DNA"/>
</dbReference>
<feature type="region of interest" description="Disordered" evidence="7">
    <location>
        <begin position="398"/>
        <end position="442"/>
    </location>
</feature>
<evidence type="ECO:0000259" key="9">
    <source>
        <dbReference type="Pfam" id="PF02518"/>
    </source>
</evidence>
<dbReference type="Proteomes" id="UP001282288">
    <property type="component" value="Unassembled WGS sequence"/>
</dbReference>
<evidence type="ECO:0000256" key="5">
    <source>
        <dbReference type="ARBA" id="ARBA00022777"/>
    </source>
</evidence>
<evidence type="ECO:0000256" key="8">
    <source>
        <dbReference type="SAM" id="Phobius"/>
    </source>
</evidence>
<evidence type="ECO:0000313" key="11">
    <source>
        <dbReference type="EMBL" id="MDX3022271.1"/>
    </source>
</evidence>
<evidence type="ECO:0000313" key="12">
    <source>
        <dbReference type="Proteomes" id="UP001272987"/>
    </source>
</evidence>
<dbReference type="PANTHER" id="PTHR45436:SF5">
    <property type="entry name" value="SENSOR HISTIDINE KINASE TRCS"/>
    <property type="match status" value="1"/>
</dbReference>
<comment type="caution">
    <text evidence="10">The sequence shown here is derived from an EMBL/GenBank/DDBJ whole genome shotgun (WGS) entry which is preliminary data.</text>
</comment>
<keyword evidence="4" id="KW-0808">Transferase</keyword>
<feature type="domain" description="Histidine kinase/HSP90-like ATPase" evidence="9">
    <location>
        <begin position="270"/>
        <end position="377"/>
    </location>
</feature>
<dbReference type="GO" id="GO:0005524">
    <property type="term" value="F:ATP binding"/>
    <property type="evidence" value="ECO:0007669"/>
    <property type="project" value="UniProtKB-KW"/>
</dbReference>
<keyword evidence="6" id="KW-0175">Coiled coil</keyword>
<dbReference type="RefSeq" id="WP_223786211.1">
    <property type="nucleotide sequence ID" value="NZ_BCML01000060.1"/>
</dbReference>
<feature type="coiled-coil region" evidence="6">
    <location>
        <begin position="70"/>
        <end position="97"/>
    </location>
</feature>
<keyword evidence="8" id="KW-0472">Membrane</keyword>
<feature type="compositionally biased region" description="Basic residues" evidence="7">
    <location>
        <begin position="408"/>
        <end position="418"/>
    </location>
</feature>
<evidence type="ECO:0000256" key="4">
    <source>
        <dbReference type="ARBA" id="ARBA00022679"/>
    </source>
</evidence>
<feature type="transmembrane region" description="Helical" evidence="8">
    <location>
        <begin position="46"/>
        <end position="67"/>
    </location>
</feature>
<sequence>MVSAQSSTQSPPGRERPFARVLLPPAILMTAVSGAALALVPRSARVAVGVCGAVATVLVVMTAVEVVRRGRRLRELRADAERRTAALERRIETYANLNLRVVEDHIPTAVKVLRAGNSPREVVQLMPDIDPTFRDLDRAQAGVVTRVLDIVEHQENLRDSALRSYTSVARRIQAIVHQQNDELLEMEYDHGNNPHVFDDLLRIDHGTAMIGRLADSVGVIGGGRPSRQWPAPVPLYSVLRGGMSRILEYPRIKLESIAKVNIRGISVEPVIHACAELMDNATRFSPPASTVHVNAIEVQTGIAIEIEDAGVSLSEEGRARVERILEDAKRGEDIHDDGGAPQLGLAVVGRLCTTFNMQCSLRVSAYGGVRAVLIVPAEMLTEGPETIYAHGIGAGATPTLDLGGVKGPQRRPKKRRPTSPRLPEGVSMEEETPEVTEWTTEGLPQRRSKAVVSILDSYPEAYRRQLAEEAAEKAAAERGEPVAVDEEEEMWAEAAARVLAKPAPSGPAPGLGFEAFWAGLKDNTPEGVHPTDFTRNPTAYLHLIDDKATADDEGDPT</sequence>
<dbReference type="GO" id="GO:0004673">
    <property type="term" value="F:protein histidine kinase activity"/>
    <property type="evidence" value="ECO:0007669"/>
    <property type="project" value="UniProtKB-EC"/>
</dbReference>
<feature type="transmembrane region" description="Helical" evidence="8">
    <location>
        <begin position="21"/>
        <end position="40"/>
    </location>
</feature>
<evidence type="ECO:0000313" key="10">
    <source>
        <dbReference type="EMBL" id="MDX2959759.1"/>
    </source>
</evidence>
<name>A0AAP6B7T3_9ACTN</name>
<dbReference type="InterPro" id="IPR036890">
    <property type="entry name" value="HATPase_C_sf"/>
</dbReference>